<evidence type="ECO:0000313" key="6">
    <source>
        <dbReference type="EMBL" id="MBF4770090.1"/>
    </source>
</evidence>
<evidence type="ECO:0000256" key="3">
    <source>
        <dbReference type="ARBA" id="ARBA00022827"/>
    </source>
</evidence>
<dbReference type="SUPFAM" id="SSF51905">
    <property type="entry name" value="FAD/NAD(P)-binding domain"/>
    <property type="match status" value="1"/>
</dbReference>
<keyword evidence="2" id="KW-0285">Flavoprotein</keyword>
<dbReference type="EMBL" id="JADKPO010000038">
    <property type="protein sequence ID" value="MBF4770090.1"/>
    <property type="molecule type" value="Genomic_DNA"/>
</dbReference>
<dbReference type="NCBIfam" id="NF008425">
    <property type="entry name" value="PRK11259.1"/>
    <property type="match status" value="1"/>
</dbReference>
<dbReference type="AlphaFoldDB" id="A0A930VSL2"/>
<reference evidence="6" key="1">
    <citation type="submission" date="2020-11" db="EMBL/GenBank/DDBJ databases">
        <title>Nocardioides cynanchi sp. nov., isolated from soil of rhizosphere of Cynanchum wilfordii.</title>
        <authorList>
            <person name="Lee J.-S."/>
            <person name="Suh M.K."/>
            <person name="Kim J.-S."/>
        </authorList>
    </citation>
    <scope>NUCLEOTIDE SEQUENCE</scope>
    <source>
        <strain evidence="6">KCTC 19276</strain>
    </source>
</reference>
<evidence type="ECO:0000256" key="1">
    <source>
        <dbReference type="ARBA" id="ARBA00001974"/>
    </source>
</evidence>
<dbReference type="PANTHER" id="PTHR10961">
    <property type="entry name" value="PEROXISOMAL SARCOSINE OXIDASE"/>
    <property type="match status" value="1"/>
</dbReference>
<organism evidence="6 7">
    <name type="scientific">Nocardioides agariphilus</name>
    <dbReference type="NCBI Taxonomy" id="433664"/>
    <lineage>
        <taxon>Bacteria</taxon>
        <taxon>Bacillati</taxon>
        <taxon>Actinomycetota</taxon>
        <taxon>Actinomycetes</taxon>
        <taxon>Propionibacteriales</taxon>
        <taxon>Nocardioidaceae</taxon>
        <taxon>Nocardioides</taxon>
    </lineage>
</organism>
<keyword evidence="4 6" id="KW-0560">Oxidoreductase</keyword>
<dbReference type="Proteomes" id="UP000660668">
    <property type="component" value="Unassembled WGS sequence"/>
</dbReference>
<dbReference type="InterPro" id="IPR036188">
    <property type="entry name" value="FAD/NAD-bd_sf"/>
</dbReference>
<name>A0A930VSL2_9ACTN</name>
<keyword evidence="3" id="KW-0274">FAD</keyword>
<dbReference type="Gene3D" id="3.50.50.60">
    <property type="entry name" value="FAD/NAD(P)-binding domain"/>
    <property type="match status" value="1"/>
</dbReference>
<evidence type="ECO:0000313" key="7">
    <source>
        <dbReference type="Proteomes" id="UP000660668"/>
    </source>
</evidence>
<dbReference type="InterPro" id="IPR002204">
    <property type="entry name" value="3-OH-isobutyrate_DH-rel_CS"/>
</dbReference>
<dbReference type="Pfam" id="PF01266">
    <property type="entry name" value="DAO"/>
    <property type="match status" value="1"/>
</dbReference>
<gene>
    <name evidence="6" type="primary">solA</name>
    <name evidence="6" type="ORF">ISU10_20140</name>
</gene>
<protein>
    <submittedName>
        <fullName evidence="6">N-methyl-L-tryptophan oxidase</fullName>
        <ecNumber evidence="6">1.5.3.2</ecNumber>
    </submittedName>
</protein>
<comment type="caution">
    <text evidence="6">The sequence shown here is derived from an EMBL/GenBank/DDBJ whole genome shotgun (WGS) entry which is preliminary data.</text>
</comment>
<comment type="cofactor">
    <cofactor evidence="1">
        <name>FAD</name>
        <dbReference type="ChEBI" id="CHEBI:57692"/>
    </cofactor>
</comment>
<dbReference type="GO" id="GO:0008115">
    <property type="term" value="F:sarcosine oxidase activity"/>
    <property type="evidence" value="ECO:0007669"/>
    <property type="project" value="TreeGrafter"/>
</dbReference>
<proteinExistence type="predicted"/>
<dbReference type="GO" id="GO:0050660">
    <property type="term" value="F:flavin adenine dinucleotide binding"/>
    <property type="evidence" value="ECO:0007669"/>
    <property type="project" value="InterPro"/>
</dbReference>
<evidence type="ECO:0000256" key="2">
    <source>
        <dbReference type="ARBA" id="ARBA00022630"/>
    </source>
</evidence>
<evidence type="ECO:0000256" key="4">
    <source>
        <dbReference type="ARBA" id="ARBA00023002"/>
    </source>
</evidence>
<dbReference type="InterPro" id="IPR045170">
    <property type="entry name" value="MTOX"/>
</dbReference>
<dbReference type="RefSeq" id="WP_194698234.1">
    <property type="nucleotide sequence ID" value="NZ_JADKPO010000038.1"/>
</dbReference>
<evidence type="ECO:0000259" key="5">
    <source>
        <dbReference type="Pfam" id="PF01266"/>
    </source>
</evidence>
<accession>A0A930VSL2</accession>
<sequence>MTRVVVIGLGGMGSAAAAHLARRGADVIGVEQFTPAHDRGSSHGDSRVIRQAYFEHPSYVPLLRSAYDLWADLERDDPGIFRLTGGLMLGHPDAEVVAGSMASAREHDLPHEVLDAGEIRNRFPNFAPRDDEVGLYEASSGYVRPERTVREHVRRAVAAGADLRFEEVALSWEADTSGVRVYTAGGAIEAERLVIAPGAWAPRLLADLGVPMVVTRQLVCWFRPSGDLASYQVGRQPIFIGERPPLHPYGFPVLEGQDAKDGLKVGLHHHGEVIDPDTLDHRVSADEVAVMAEAINELVPTMAGRFVRGLACLYTTTPDQHFVVGTHPGHDNVVVACGFSGHGFKFVPVLGEILADLALDGSTAHPIGLFDPARFGRASR</sequence>
<dbReference type="GO" id="GO:0050131">
    <property type="term" value="F:N-methyl-L-amino-acid oxidase activity"/>
    <property type="evidence" value="ECO:0007669"/>
    <property type="project" value="UniProtKB-EC"/>
</dbReference>
<dbReference type="PROSITE" id="PS00895">
    <property type="entry name" value="3_HYDROXYISOBUT_DH"/>
    <property type="match status" value="1"/>
</dbReference>
<dbReference type="InterPro" id="IPR006076">
    <property type="entry name" value="FAD-dep_OxRdtase"/>
</dbReference>
<keyword evidence="7" id="KW-1185">Reference proteome</keyword>
<dbReference type="Gene3D" id="3.30.9.10">
    <property type="entry name" value="D-Amino Acid Oxidase, subunit A, domain 2"/>
    <property type="match status" value="1"/>
</dbReference>
<dbReference type="PANTHER" id="PTHR10961:SF7">
    <property type="entry name" value="FAD DEPENDENT OXIDOREDUCTASE DOMAIN-CONTAINING PROTEIN"/>
    <property type="match status" value="1"/>
</dbReference>
<feature type="domain" description="FAD dependent oxidoreductase" evidence="5">
    <location>
        <begin position="3"/>
        <end position="357"/>
    </location>
</feature>
<dbReference type="SUPFAM" id="SSF54373">
    <property type="entry name" value="FAD-linked reductases, C-terminal domain"/>
    <property type="match status" value="1"/>
</dbReference>
<dbReference type="EC" id="1.5.3.2" evidence="6"/>